<dbReference type="EMBL" id="ACYE01000159">
    <property type="protein sequence ID" value="EFE42180.1"/>
    <property type="molecule type" value="Genomic_DNA"/>
</dbReference>
<dbReference type="KEGG" id="tve:TRV_03095"/>
<sequence>MWLKIVWFFFFFSVVKSSLFGLRRAISRAYITGEDSDDDSDDDGDDDDRKEDGDEDEESDPRGGIIRGSTSLTSGLLLGGMAALSQRGSSGIDLYGVSTSRPETRPIVPG</sequence>
<evidence type="ECO:0000256" key="2">
    <source>
        <dbReference type="SAM" id="SignalP"/>
    </source>
</evidence>
<feature type="compositionally biased region" description="Acidic residues" evidence="1">
    <location>
        <begin position="34"/>
        <end position="59"/>
    </location>
</feature>
<accession>D4D7L2</accession>
<reference evidence="4" key="1">
    <citation type="journal article" date="2011" name="Genome Biol.">
        <title>Comparative and functional genomics provide insights into the pathogenicity of dermatophytic fungi.</title>
        <authorList>
            <person name="Burmester A."/>
            <person name="Shelest E."/>
            <person name="Gloeckner G."/>
            <person name="Heddergott C."/>
            <person name="Schindler S."/>
            <person name="Staib P."/>
            <person name="Heidel A."/>
            <person name="Felder M."/>
            <person name="Petzold A."/>
            <person name="Szafranski K."/>
            <person name="Feuermann M."/>
            <person name="Pedruzzi I."/>
            <person name="Priebe S."/>
            <person name="Groth M."/>
            <person name="Winkler R."/>
            <person name="Li W."/>
            <person name="Kniemeyer O."/>
            <person name="Schroeckh V."/>
            <person name="Hertweck C."/>
            <person name="Hube B."/>
            <person name="White T.C."/>
            <person name="Platzer M."/>
            <person name="Guthke R."/>
            <person name="Heitman J."/>
            <person name="Woestemeyer J."/>
            <person name="Zipfel P.F."/>
            <person name="Monod M."/>
            <person name="Brakhage A.A."/>
        </authorList>
    </citation>
    <scope>NUCLEOTIDE SEQUENCE [LARGE SCALE GENOMIC DNA]</scope>
    <source>
        <strain evidence="4">HKI 0517</strain>
    </source>
</reference>
<name>D4D7L2_TRIVH</name>
<dbReference type="AlphaFoldDB" id="D4D7L2"/>
<dbReference type="RefSeq" id="XP_003022798.1">
    <property type="nucleotide sequence ID" value="XM_003022752.1"/>
</dbReference>
<gene>
    <name evidence="3" type="ORF">TRV_03095</name>
</gene>
<evidence type="ECO:0000256" key="1">
    <source>
        <dbReference type="SAM" id="MobiDB-lite"/>
    </source>
</evidence>
<organism evidence="3 4">
    <name type="scientific">Trichophyton verrucosum (strain HKI 0517)</name>
    <dbReference type="NCBI Taxonomy" id="663202"/>
    <lineage>
        <taxon>Eukaryota</taxon>
        <taxon>Fungi</taxon>
        <taxon>Dikarya</taxon>
        <taxon>Ascomycota</taxon>
        <taxon>Pezizomycotina</taxon>
        <taxon>Eurotiomycetes</taxon>
        <taxon>Eurotiomycetidae</taxon>
        <taxon>Onygenales</taxon>
        <taxon>Arthrodermataceae</taxon>
        <taxon>Trichophyton</taxon>
    </lineage>
</organism>
<feature type="chain" id="PRO_5003056053" evidence="2">
    <location>
        <begin position="18"/>
        <end position="110"/>
    </location>
</feature>
<evidence type="ECO:0000313" key="4">
    <source>
        <dbReference type="Proteomes" id="UP000008383"/>
    </source>
</evidence>
<proteinExistence type="predicted"/>
<dbReference type="HOGENOM" id="CLU_2172904_0_0_1"/>
<comment type="caution">
    <text evidence="3">The sequence shown here is derived from an EMBL/GenBank/DDBJ whole genome shotgun (WGS) entry which is preliminary data.</text>
</comment>
<feature type="signal peptide" evidence="2">
    <location>
        <begin position="1"/>
        <end position="17"/>
    </location>
</feature>
<protein>
    <submittedName>
        <fullName evidence="3">Uncharacterized protein</fullName>
    </submittedName>
</protein>
<keyword evidence="4" id="KW-1185">Reference proteome</keyword>
<evidence type="ECO:0000313" key="3">
    <source>
        <dbReference type="EMBL" id="EFE42180.1"/>
    </source>
</evidence>
<feature type="region of interest" description="Disordered" evidence="1">
    <location>
        <begin position="91"/>
        <end position="110"/>
    </location>
</feature>
<dbReference type="GeneID" id="9581475"/>
<feature type="region of interest" description="Disordered" evidence="1">
    <location>
        <begin position="33"/>
        <end position="69"/>
    </location>
</feature>
<keyword evidence="2" id="KW-0732">Signal</keyword>
<dbReference type="Proteomes" id="UP000008383">
    <property type="component" value="Unassembled WGS sequence"/>
</dbReference>